<protein>
    <recommendedName>
        <fullName evidence="1">Ubiquitin-like domain-containing protein</fullName>
    </recommendedName>
</protein>
<dbReference type="Gene3D" id="3.10.20.90">
    <property type="entry name" value="Phosphatidylinositol 3-kinase Catalytic Subunit, Chain A, domain 1"/>
    <property type="match status" value="1"/>
</dbReference>
<reference evidence="2" key="1">
    <citation type="submission" date="2021-02" db="EMBL/GenBank/DDBJ databases">
        <authorList>
            <person name="Dougan E. K."/>
            <person name="Rhodes N."/>
            <person name="Thang M."/>
            <person name="Chan C."/>
        </authorList>
    </citation>
    <scope>NUCLEOTIDE SEQUENCE</scope>
</reference>
<dbReference type="InterPro" id="IPR014756">
    <property type="entry name" value="Ig_E-set"/>
</dbReference>
<organism evidence="2 3">
    <name type="scientific">Symbiodinium necroappetens</name>
    <dbReference type="NCBI Taxonomy" id="1628268"/>
    <lineage>
        <taxon>Eukaryota</taxon>
        <taxon>Sar</taxon>
        <taxon>Alveolata</taxon>
        <taxon>Dinophyceae</taxon>
        <taxon>Suessiales</taxon>
        <taxon>Symbiodiniaceae</taxon>
        <taxon>Symbiodinium</taxon>
    </lineage>
</organism>
<gene>
    <name evidence="2" type="ORF">SNEC2469_LOCUS32695</name>
</gene>
<dbReference type="InterPro" id="IPR002909">
    <property type="entry name" value="IPT_dom"/>
</dbReference>
<dbReference type="CDD" id="cd00102">
    <property type="entry name" value="IPT"/>
    <property type="match status" value="1"/>
</dbReference>
<dbReference type="InterPro" id="IPR029071">
    <property type="entry name" value="Ubiquitin-like_domsf"/>
</dbReference>
<name>A0A813C053_9DINO</name>
<evidence type="ECO:0000313" key="2">
    <source>
        <dbReference type="EMBL" id="CAE7935238.1"/>
    </source>
</evidence>
<dbReference type="Pfam" id="PF00240">
    <property type="entry name" value="ubiquitin"/>
    <property type="match status" value="1"/>
</dbReference>
<feature type="domain" description="Ubiquitin-like" evidence="1">
    <location>
        <begin position="3"/>
        <end position="86"/>
    </location>
</feature>
<comment type="caution">
    <text evidence="2">The sequence shown here is derived from an EMBL/GenBank/DDBJ whole genome shotgun (WGS) entry which is preliminary data.</text>
</comment>
<dbReference type="InterPro" id="IPR000626">
    <property type="entry name" value="Ubiquitin-like_dom"/>
</dbReference>
<evidence type="ECO:0000259" key="1">
    <source>
        <dbReference type="PROSITE" id="PS50053"/>
    </source>
</evidence>
<accession>A0A813C053</accession>
<dbReference type="OrthoDB" id="439917at2759"/>
<dbReference type="CDD" id="cd17039">
    <property type="entry name" value="Ubl_ubiquitin_like"/>
    <property type="match status" value="1"/>
</dbReference>
<dbReference type="SUPFAM" id="SSF81296">
    <property type="entry name" value="E set domains"/>
    <property type="match status" value="1"/>
</dbReference>
<evidence type="ECO:0000313" key="3">
    <source>
        <dbReference type="Proteomes" id="UP000601435"/>
    </source>
</evidence>
<keyword evidence="3" id="KW-1185">Reference proteome</keyword>
<dbReference type="EMBL" id="CAJNJA010083498">
    <property type="protein sequence ID" value="CAE7935238.1"/>
    <property type="molecule type" value="Genomic_DNA"/>
</dbReference>
<dbReference type="Gene3D" id="2.60.40.10">
    <property type="entry name" value="Immunoglobulins"/>
    <property type="match status" value="1"/>
</dbReference>
<dbReference type="Pfam" id="PF01833">
    <property type="entry name" value="TIG"/>
    <property type="match status" value="1"/>
</dbReference>
<dbReference type="AlphaFoldDB" id="A0A813C053"/>
<sequence>MWVRVNVREKPAKVTKQERILRIWVEETTSVLELRELIERRLTEEGSATEKRSGKFSLQLIFSGQILAVDERALSEIGIKKDAMVHCLASLIVELEGQQQLTCFPKHCSVDGGRIVHILGEHFPDTDRAACRFGRVVTGASIEADGSEGVSQLRCVAPAHPAGPVTLSLSFDGGATWMEGPTFWYYDPAVCSAGYSLCVPAECGAGSLLVRDAIRRLVLH</sequence>
<dbReference type="Proteomes" id="UP000601435">
    <property type="component" value="Unassembled WGS sequence"/>
</dbReference>
<dbReference type="SUPFAM" id="SSF54236">
    <property type="entry name" value="Ubiquitin-like"/>
    <property type="match status" value="1"/>
</dbReference>
<dbReference type="PROSITE" id="PS50053">
    <property type="entry name" value="UBIQUITIN_2"/>
    <property type="match status" value="1"/>
</dbReference>
<proteinExistence type="predicted"/>
<dbReference type="InterPro" id="IPR013783">
    <property type="entry name" value="Ig-like_fold"/>
</dbReference>